<protein>
    <submittedName>
        <fullName evidence="1">Uncharacterized protein</fullName>
    </submittedName>
</protein>
<name>A0A174PMG1_9FIRM</name>
<dbReference type="RefSeq" id="WP_055059189.1">
    <property type="nucleotide sequence ID" value="NZ_CZBP01000001.1"/>
</dbReference>
<gene>
    <name evidence="1" type="ORF">ERS852569_00152</name>
</gene>
<dbReference type="AlphaFoldDB" id="A0A174PMG1"/>
<evidence type="ECO:0000313" key="1">
    <source>
        <dbReference type="EMBL" id="CUP60751.1"/>
    </source>
</evidence>
<accession>A0A174PMG1</accession>
<evidence type="ECO:0000313" key="2">
    <source>
        <dbReference type="Proteomes" id="UP000095762"/>
    </source>
</evidence>
<reference evidence="1 2" key="1">
    <citation type="submission" date="2015-09" db="EMBL/GenBank/DDBJ databases">
        <authorList>
            <consortium name="Pathogen Informatics"/>
        </authorList>
    </citation>
    <scope>NUCLEOTIDE SEQUENCE [LARGE SCALE GENOMIC DNA]</scope>
    <source>
        <strain evidence="1 2">2789STDY5834957</strain>
    </source>
</reference>
<dbReference type="Proteomes" id="UP000095762">
    <property type="component" value="Unassembled WGS sequence"/>
</dbReference>
<dbReference type="EMBL" id="CZBP01000001">
    <property type="protein sequence ID" value="CUP60751.1"/>
    <property type="molecule type" value="Genomic_DNA"/>
</dbReference>
<sequence>MLRILSSSQLEGYVIKGRGGPPWELLAGTVAKIQQDGEALLVCISGSNIENGMIKTRTAKVVFVDDYGEYRKMLKTRVVASKIQIGSYISVLCKIKAQERIAADFKYSGLWNFSGYKGKMSVIIGNTPFLRTADDGALIAEFLDKDRAHEVLYSRIVRFSGEEIKKAASLYMTGQSRSVCICGPRIRNIKEKTDEKGFKSRDISYYECRAFETLPF</sequence>
<organism evidence="1 2">
    <name type="scientific">Blautia obeum</name>
    <dbReference type="NCBI Taxonomy" id="40520"/>
    <lineage>
        <taxon>Bacteria</taxon>
        <taxon>Bacillati</taxon>
        <taxon>Bacillota</taxon>
        <taxon>Clostridia</taxon>
        <taxon>Lachnospirales</taxon>
        <taxon>Lachnospiraceae</taxon>
        <taxon>Blautia</taxon>
    </lineage>
</organism>
<proteinExistence type="predicted"/>